<dbReference type="EMBL" id="FMYL01000003">
    <property type="protein sequence ID" value="SDB88869.1"/>
    <property type="molecule type" value="Genomic_DNA"/>
</dbReference>
<dbReference type="OrthoDB" id="6715119at2"/>
<dbReference type="RefSeq" id="WP_092747218.1">
    <property type="nucleotide sequence ID" value="NZ_FMYL01000003.1"/>
</dbReference>
<proteinExistence type="predicted"/>
<dbReference type="AlphaFoldDB" id="A0A1G6H3L0"/>
<protein>
    <submittedName>
        <fullName evidence="1">Uncharacterized protein</fullName>
    </submittedName>
</protein>
<keyword evidence="2" id="KW-1185">Reference proteome</keyword>
<evidence type="ECO:0000313" key="2">
    <source>
        <dbReference type="Proteomes" id="UP000242501"/>
    </source>
</evidence>
<sequence length="75" mass="9227">MKLKMKMRITQRRRQQRNIYYMLKDADKPAGATHFDPKHSVYYKHENGEWFYFENGWGESWEETEVKVDLIKLEV</sequence>
<gene>
    <name evidence="1" type="ORF">SAMN05421733_103259</name>
</gene>
<accession>A0A1G6H3L0</accession>
<organism evidence="1 2">
    <name type="scientific">Acinetobacter boissieri</name>
    <dbReference type="NCBI Taxonomy" id="1219383"/>
    <lineage>
        <taxon>Bacteria</taxon>
        <taxon>Pseudomonadati</taxon>
        <taxon>Pseudomonadota</taxon>
        <taxon>Gammaproteobacteria</taxon>
        <taxon>Moraxellales</taxon>
        <taxon>Moraxellaceae</taxon>
        <taxon>Acinetobacter</taxon>
    </lineage>
</organism>
<evidence type="ECO:0000313" key="1">
    <source>
        <dbReference type="EMBL" id="SDB88869.1"/>
    </source>
</evidence>
<reference evidence="2" key="1">
    <citation type="submission" date="2016-09" db="EMBL/GenBank/DDBJ databases">
        <authorList>
            <person name="Varghese N."/>
            <person name="Submissions S."/>
        </authorList>
    </citation>
    <scope>NUCLEOTIDE SEQUENCE [LARGE SCALE GENOMIC DNA]</scope>
    <source>
        <strain evidence="2">ANC 4422</strain>
    </source>
</reference>
<dbReference type="STRING" id="1219383.SAMN05421733_103259"/>
<name>A0A1G6H3L0_9GAMM</name>
<dbReference type="Proteomes" id="UP000242501">
    <property type="component" value="Unassembled WGS sequence"/>
</dbReference>